<evidence type="ECO:0000313" key="4">
    <source>
        <dbReference type="Proteomes" id="UP000646478"/>
    </source>
</evidence>
<keyword evidence="4" id="KW-1185">Reference proteome</keyword>
<gene>
    <name evidence="3" type="ORF">GCM10011491_30260</name>
</gene>
<reference evidence="3" key="1">
    <citation type="journal article" date="2014" name="Int. J. Syst. Evol. Microbiol.">
        <title>Complete genome sequence of Corynebacterium casei LMG S-19264T (=DSM 44701T), isolated from a smear-ripened cheese.</title>
        <authorList>
            <consortium name="US DOE Joint Genome Institute (JGI-PGF)"/>
            <person name="Walter F."/>
            <person name="Albersmeier A."/>
            <person name="Kalinowski J."/>
            <person name="Ruckert C."/>
        </authorList>
    </citation>
    <scope>NUCLEOTIDE SEQUENCE</scope>
    <source>
        <strain evidence="3">CGMCC 1.15082</strain>
    </source>
</reference>
<feature type="region of interest" description="Disordered" evidence="2">
    <location>
        <begin position="332"/>
        <end position="354"/>
    </location>
</feature>
<evidence type="ECO:0000256" key="2">
    <source>
        <dbReference type="SAM" id="MobiDB-lite"/>
    </source>
</evidence>
<reference evidence="3" key="2">
    <citation type="submission" date="2020-09" db="EMBL/GenBank/DDBJ databases">
        <authorList>
            <person name="Sun Q."/>
            <person name="Zhou Y."/>
        </authorList>
    </citation>
    <scope>NUCLEOTIDE SEQUENCE</scope>
    <source>
        <strain evidence="3">CGMCC 1.15082</strain>
    </source>
</reference>
<dbReference type="Proteomes" id="UP000646478">
    <property type="component" value="Unassembled WGS sequence"/>
</dbReference>
<dbReference type="RefSeq" id="WP_188825033.1">
    <property type="nucleotide sequence ID" value="NZ_BMHH01000013.1"/>
</dbReference>
<evidence type="ECO:0000256" key="1">
    <source>
        <dbReference type="SAM" id="Coils"/>
    </source>
</evidence>
<evidence type="ECO:0000313" key="3">
    <source>
        <dbReference type="EMBL" id="GGA99967.1"/>
    </source>
</evidence>
<dbReference type="AlphaFoldDB" id="A0A916WIA8"/>
<organism evidence="3 4">
    <name type="scientific">Brucella endophytica</name>
    <dbReference type="NCBI Taxonomy" id="1963359"/>
    <lineage>
        <taxon>Bacteria</taxon>
        <taxon>Pseudomonadati</taxon>
        <taxon>Pseudomonadota</taxon>
        <taxon>Alphaproteobacteria</taxon>
        <taxon>Hyphomicrobiales</taxon>
        <taxon>Brucellaceae</taxon>
        <taxon>Brucella/Ochrobactrum group</taxon>
        <taxon>Brucella</taxon>
    </lineage>
</organism>
<name>A0A916WIA8_9HYPH</name>
<feature type="coiled-coil region" evidence="1">
    <location>
        <begin position="173"/>
        <end position="238"/>
    </location>
</feature>
<sequence length="354" mass="39797">MADQNCPLAAPTSTPVAAIREQALEEAARLIDENMLCGVECEVLLPRTNPGNKVGLVYAEAIRALKSTPVADNPAPSDKGLETVAREMSTRLRSSPDEPWGDWGKWERCRASERSMVSADELYERRVRTLTPTADAEREIAARDAEIAALKQVNANLMGDDEGKPRYTTKRLKQEIERATAEQAARIKELERKADEYYGEAVVSYDRKLCAETAEARVREQDAEIAALRADKESLDRQCEQLGIIASDRFEHIMELRAQILELEAAQQSYADLFDGDAGSIHENIRALKADFAALREDASKVYEWLREPDWSGEWSTIDWLNRRPIPQSFAKAHDEAERAARDARKKWEGGDAH</sequence>
<dbReference type="EMBL" id="BMHH01000013">
    <property type="protein sequence ID" value="GGA99967.1"/>
    <property type="molecule type" value="Genomic_DNA"/>
</dbReference>
<accession>A0A916WIA8</accession>
<comment type="caution">
    <text evidence="3">The sequence shown here is derived from an EMBL/GenBank/DDBJ whole genome shotgun (WGS) entry which is preliminary data.</text>
</comment>
<keyword evidence="1" id="KW-0175">Coiled coil</keyword>
<protein>
    <submittedName>
        <fullName evidence="3">Uncharacterized protein</fullName>
    </submittedName>
</protein>
<proteinExistence type="predicted"/>